<comment type="caution">
    <text evidence="3">The sequence shown here is derived from an EMBL/GenBank/DDBJ whole genome shotgun (WGS) entry which is preliminary data.</text>
</comment>
<comment type="similarity">
    <text evidence="1">Belongs to the citrate synthase family.</text>
</comment>
<reference evidence="3 4" key="1">
    <citation type="submission" date="2019-12" db="EMBL/GenBank/DDBJ databases">
        <authorList>
            <person name="Li M."/>
        </authorList>
    </citation>
    <scope>NUCLEOTIDE SEQUENCE [LARGE SCALE GENOMIC DNA]</scope>
    <source>
        <strain evidence="3 4">GBMRC 2024</strain>
    </source>
</reference>
<dbReference type="PANTHER" id="PTHR11739:SF4">
    <property type="entry name" value="CITRATE SYNTHASE, PEROXISOMAL"/>
    <property type="match status" value="1"/>
</dbReference>
<dbReference type="GO" id="GO:0005829">
    <property type="term" value="C:cytosol"/>
    <property type="evidence" value="ECO:0007669"/>
    <property type="project" value="TreeGrafter"/>
</dbReference>
<accession>A0A6L7G4X9</accession>
<dbReference type="AlphaFoldDB" id="A0A6L7G4X9"/>
<dbReference type="InterPro" id="IPR009061">
    <property type="entry name" value="DNA-bd_dom_put_sf"/>
</dbReference>
<dbReference type="GO" id="GO:0005975">
    <property type="term" value="P:carbohydrate metabolic process"/>
    <property type="evidence" value="ECO:0007669"/>
    <property type="project" value="TreeGrafter"/>
</dbReference>
<keyword evidence="2" id="KW-0808">Transferase</keyword>
<sequence length="377" mass="39660">MKNADWIDAGTACALLGVKPQTLYAYVSRKKIRVQVDLADARHRLYARPDIETLARQNHRPRARAEVAEQAIRWGDPVLSTALSEVREGGLWLRGLAVEDCAERMTLEEMAAHLWDVPVAAFPASEGLSAGSEPLVRALAGLTRAVETAGPMQPGQRAVLAAQGRSLLSAMGGALMGGAGGGPMHRRLGRAWGLAPPACEDLRRALVLLSDHELNPSTFAVRVAASTGASLPAALICGLATLSGARHGGVAVQALRALRAARADRVDTFLARAPDPYAFGFGHPLYPDGDPRARHLLARLPRDAPALGAVRALSDRLGLAPNIDAALAALTLAHGLSDAAGFALFATARSAGWVAHAMEQVDSGALIRPRARYAGKV</sequence>
<name>A0A6L7G4X9_9RHOB</name>
<dbReference type="Proteomes" id="UP000477911">
    <property type="component" value="Unassembled WGS sequence"/>
</dbReference>
<organism evidence="3 4">
    <name type="scientific">Pseudooceanicola albus</name>
    <dbReference type="NCBI Taxonomy" id="2692189"/>
    <lineage>
        <taxon>Bacteria</taxon>
        <taxon>Pseudomonadati</taxon>
        <taxon>Pseudomonadota</taxon>
        <taxon>Alphaproteobacteria</taxon>
        <taxon>Rhodobacterales</taxon>
        <taxon>Paracoccaceae</taxon>
        <taxon>Pseudooceanicola</taxon>
    </lineage>
</organism>
<dbReference type="InterPro" id="IPR002020">
    <property type="entry name" value="Citrate_synthase"/>
</dbReference>
<dbReference type="SUPFAM" id="SSF46955">
    <property type="entry name" value="Putative DNA-binding domain"/>
    <property type="match status" value="1"/>
</dbReference>
<evidence type="ECO:0000313" key="4">
    <source>
        <dbReference type="Proteomes" id="UP000477911"/>
    </source>
</evidence>
<evidence type="ECO:0000256" key="1">
    <source>
        <dbReference type="ARBA" id="ARBA00010566"/>
    </source>
</evidence>
<protein>
    <submittedName>
        <fullName evidence="3">Citrate synthase</fullName>
    </submittedName>
</protein>
<dbReference type="Gene3D" id="1.10.580.10">
    <property type="entry name" value="Citrate Synthase, domain 1"/>
    <property type="match status" value="2"/>
</dbReference>
<dbReference type="EMBL" id="WUMU01000013">
    <property type="protein sequence ID" value="MXN18568.1"/>
    <property type="molecule type" value="Genomic_DNA"/>
</dbReference>
<gene>
    <name evidence="3" type="ORF">GR170_12030</name>
</gene>
<proteinExistence type="inferred from homology"/>
<dbReference type="SUPFAM" id="SSF48256">
    <property type="entry name" value="Citrate synthase"/>
    <property type="match status" value="1"/>
</dbReference>
<dbReference type="RefSeq" id="WP_160894697.1">
    <property type="nucleotide sequence ID" value="NZ_WUMU01000013.1"/>
</dbReference>
<dbReference type="InterPro" id="IPR016142">
    <property type="entry name" value="Citrate_synth-like_lrg_a-sub"/>
</dbReference>
<dbReference type="PANTHER" id="PTHR11739">
    <property type="entry name" value="CITRATE SYNTHASE"/>
    <property type="match status" value="1"/>
</dbReference>
<keyword evidence="4" id="KW-1185">Reference proteome</keyword>
<dbReference type="GO" id="GO:0006099">
    <property type="term" value="P:tricarboxylic acid cycle"/>
    <property type="evidence" value="ECO:0007669"/>
    <property type="project" value="TreeGrafter"/>
</dbReference>
<dbReference type="Pfam" id="PF00285">
    <property type="entry name" value="Citrate_synt"/>
    <property type="match status" value="1"/>
</dbReference>
<evidence type="ECO:0000256" key="2">
    <source>
        <dbReference type="ARBA" id="ARBA00022679"/>
    </source>
</evidence>
<evidence type="ECO:0000313" key="3">
    <source>
        <dbReference type="EMBL" id="MXN18568.1"/>
    </source>
</evidence>
<dbReference type="GO" id="GO:0046912">
    <property type="term" value="F:acyltransferase activity, acyl groups converted into alkyl on transfer"/>
    <property type="evidence" value="ECO:0007669"/>
    <property type="project" value="InterPro"/>
</dbReference>
<dbReference type="InterPro" id="IPR036969">
    <property type="entry name" value="Citrate_synthase_sf"/>
</dbReference>
<dbReference type="CDD" id="cd06102">
    <property type="entry name" value="citrate_synt_like_2"/>
    <property type="match status" value="1"/>
</dbReference>